<evidence type="ECO:0000313" key="16">
    <source>
        <dbReference type="Proteomes" id="UP000239068"/>
    </source>
</evidence>
<keyword evidence="4" id="KW-0479">Metal-binding</keyword>
<evidence type="ECO:0000259" key="13">
    <source>
        <dbReference type="Pfam" id="PF08544"/>
    </source>
</evidence>
<dbReference type="OrthoDB" id="250531at2"/>
<dbReference type="InterPro" id="IPR006204">
    <property type="entry name" value="GHMP_kinase_N_dom"/>
</dbReference>
<dbReference type="PANTHER" id="PTHR10457">
    <property type="entry name" value="MEVALONATE KINASE/GALACTOKINASE"/>
    <property type="match status" value="1"/>
</dbReference>
<dbReference type="PIRSF" id="PIRSF000530">
    <property type="entry name" value="Galactokinase"/>
    <property type="match status" value="1"/>
</dbReference>
<evidence type="ECO:0000259" key="12">
    <source>
        <dbReference type="Pfam" id="PF00288"/>
    </source>
</evidence>
<accession>A0A2S7WYU5</accession>
<dbReference type="GO" id="GO:0005829">
    <property type="term" value="C:cytosol"/>
    <property type="evidence" value="ECO:0007669"/>
    <property type="project" value="TreeGrafter"/>
</dbReference>
<feature type="domain" description="Galactokinase N-terminal" evidence="14">
    <location>
        <begin position="12"/>
        <end position="59"/>
    </location>
</feature>
<keyword evidence="7" id="KW-0067">ATP-binding</keyword>
<dbReference type="InterPro" id="IPR020568">
    <property type="entry name" value="Ribosomal_Su5_D2-typ_SF"/>
</dbReference>
<gene>
    <name evidence="15" type="ORF">BTO16_09340</name>
</gene>
<dbReference type="PRINTS" id="PR00959">
    <property type="entry name" value="MEVGALKINASE"/>
</dbReference>
<evidence type="ECO:0000256" key="11">
    <source>
        <dbReference type="NCBIfam" id="TIGR00131"/>
    </source>
</evidence>
<evidence type="ECO:0000256" key="6">
    <source>
        <dbReference type="ARBA" id="ARBA00022777"/>
    </source>
</evidence>
<keyword evidence="10" id="KW-0119">Carbohydrate metabolism</keyword>
<comment type="similarity">
    <text evidence="1">Belongs to the GHMP kinase family. GalK subfamily.</text>
</comment>
<dbReference type="InterPro" id="IPR019539">
    <property type="entry name" value="GalKase_N"/>
</dbReference>
<dbReference type="RefSeq" id="WP_105021315.1">
    <property type="nucleotide sequence ID" value="NZ_MSCM01000001.1"/>
</dbReference>
<dbReference type="GO" id="GO:0005524">
    <property type="term" value="F:ATP binding"/>
    <property type="evidence" value="ECO:0007669"/>
    <property type="project" value="UniProtKB-UniRule"/>
</dbReference>
<dbReference type="InterPro" id="IPR013750">
    <property type="entry name" value="GHMP_kinase_C_dom"/>
</dbReference>
<evidence type="ECO:0000256" key="7">
    <source>
        <dbReference type="ARBA" id="ARBA00022840"/>
    </source>
</evidence>
<dbReference type="Pfam" id="PF00288">
    <property type="entry name" value="GHMP_kinases_N"/>
    <property type="match status" value="1"/>
</dbReference>
<dbReference type="PROSITE" id="PS00106">
    <property type="entry name" value="GALACTOKINASE"/>
    <property type="match status" value="1"/>
</dbReference>
<dbReference type="Gene3D" id="3.30.230.10">
    <property type="match status" value="1"/>
</dbReference>
<sequence length="382" mass="42034">MSAALIKDVKIKFIKTFKAQPILVFSPGRINIIGEHTDYNGGFVFPAAVDKGIAAAIQKSNAGFCTAIALDLNSTIEFELDKLKPSKEGSWENYVLGVVAEIQNRNKVVGNFNIIFKGNIPGGAGMSSSAALENSVVFGLNELFDLDLTKTEMILISQKAEHNYVGVKCGIMDQYASMFGIKNNALLLDCRTIESKPYEIDFKDHQLLLINTNVKHSLSDSAYNDRRSACENVAKMLKIKTLREASEEDLEKIIDKVTPENYQKALYVIQEIDRTQKAAKAIEENDLVTLGALIYASHNGLQHQYKVSCTELDFLVAQAKKNKHVLGARMMGGGFGGCTINLIAKSEARAFAEAASIAFKNKFKNECAVYFVELSDGTHLVK</sequence>
<dbReference type="FunFam" id="3.30.230.10:FF:000017">
    <property type="entry name" value="Galactokinase"/>
    <property type="match status" value="1"/>
</dbReference>
<evidence type="ECO:0000256" key="9">
    <source>
        <dbReference type="ARBA" id="ARBA00023144"/>
    </source>
</evidence>
<keyword evidence="9" id="KW-0299">Galactose metabolism</keyword>
<dbReference type="InterPro" id="IPR014721">
    <property type="entry name" value="Ribsml_uS5_D2-typ_fold_subgr"/>
</dbReference>
<keyword evidence="2" id="KW-0963">Cytoplasm</keyword>
<dbReference type="EMBL" id="MSCM01000001">
    <property type="protein sequence ID" value="PQJ82767.1"/>
    <property type="molecule type" value="Genomic_DNA"/>
</dbReference>
<dbReference type="EC" id="2.7.1.6" evidence="11"/>
<dbReference type="AlphaFoldDB" id="A0A2S7WYU5"/>
<dbReference type="GO" id="GO:0004335">
    <property type="term" value="F:galactokinase activity"/>
    <property type="evidence" value="ECO:0007669"/>
    <property type="project" value="UniProtKB-UniRule"/>
</dbReference>
<dbReference type="Gene3D" id="3.30.70.890">
    <property type="entry name" value="GHMP kinase, C-terminal domain"/>
    <property type="match status" value="1"/>
</dbReference>
<evidence type="ECO:0000256" key="5">
    <source>
        <dbReference type="ARBA" id="ARBA00022741"/>
    </source>
</evidence>
<name>A0A2S7WYU5_9FLAO</name>
<dbReference type="FunFam" id="3.30.70.890:FF:000001">
    <property type="entry name" value="Galactokinase"/>
    <property type="match status" value="1"/>
</dbReference>
<dbReference type="InterPro" id="IPR006206">
    <property type="entry name" value="Mevalonate/galactokinase"/>
</dbReference>
<evidence type="ECO:0000256" key="4">
    <source>
        <dbReference type="ARBA" id="ARBA00022723"/>
    </source>
</evidence>
<evidence type="ECO:0000259" key="14">
    <source>
        <dbReference type="Pfam" id="PF10509"/>
    </source>
</evidence>
<dbReference type="SUPFAM" id="SSF54211">
    <property type="entry name" value="Ribosomal protein S5 domain 2-like"/>
    <property type="match status" value="1"/>
</dbReference>
<dbReference type="InterPro" id="IPR036554">
    <property type="entry name" value="GHMP_kinase_C_sf"/>
</dbReference>
<evidence type="ECO:0000256" key="1">
    <source>
        <dbReference type="ARBA" id="ARBA00006566"/>
    </source>
</evidence>
<dbReference type="SUPFAM" id="SSF55060">
    <property type="entry name" value="GHMP Kinase, C-terminal domain"/>
    <property type="match status" value="1"/>
</dbReference>
<dbReference type="Proteomes" id="UP000239068">
    <property type="component" value="Unassembled WGS sequence"/>
</dbReference>
<evidence type="ECO:0000256" key="2">
    <source>
        <dbReference type="ARBA" id="ARBA00022490"/>
    </source>
</evidence>
<dbReference type="PROSITE" id="PS00627">
    <property type="entry name" value="GHMP_KINASES_ATP"/>
    <property type="match status" value="1"/>
</dbReference>
<dbReference type="InterPro" id="IPR000705">
    <property type="entry name" value="Galactokinase"/>
</dbReference>
<keyword evidence="16" id="KW-1185">Reference proteome</keyword>
<feature type="domain" description="GHMP kinase N-terminal" evidence="12">
    <location>
        <begin position="93"/>
        <end position="180"/>
    </location>
</feature>
<dbReference type="PRINTS" id="PR00473">
    <property type="entry name" value="GALCTOKINASE"/>
</dbReference>
<keyword evidence="3" id="KW-0808">Transferase</keyword>
<protein>
    <recommendedName>
        <fullName evidence="11">Galactokinase</fullName>
        <ecNumber evidence="11">2.7.1.6</ecNumber>
    </recommendedName>
</protein>
<evidence type="ECO:0000256" key="3">
    <source>
        <dbReference type="ARBA" id="ARBA00022679"/>
    </source>
</evidence>
<keyword evidence="6 15" id="KW-0418">Kinase</keyword>
<keyword evidence="5" id="KW-0547">Nucleotide-binding</keyword>
<proteinExistence type="inferred from homology"/>
<evidence type="ECO:0000313" key="15">
    <source>
        <dbReference type="EMBL" id="PQJ82767.1"/>
    </source>
</evidence>
<comment type="caution">
    <text evidence="15">The sequence shown here is derived from an EMBL/GenBank/DDBJ whole genome shotgun (WGS) entry which is preliminary data.</text>
</comment>
<dbReference type="GO" id="GO:0006012">
    <property type="term" value="P:galactose metabolic process"/>
    <property type="evidence" value="ECO:0007669"/>
    <property type="project" value="UniProtKB-UniRule"/>
</dbReference>
<keyword evidence="8" id="KW-0460">Magnesium</keyword>
<dbReference type="Pfam" id="PF08544">
    <property type="entry name" value="GHMP_kinases_C"/>
    <property type="match status" value="1"/>
</dbReference>
<dbReference type="InterPro" id="IPR006203">
    <property type="entry name" value="GHMP_knse_ATP-bd_CS"/>
</dbReference>
<dbReference type="GO" id="GO:0046872">
    <property type="term" value="F:metal ion binding"/>
    <property type="evidence" value="ECO:0007669"/>
    <property type="project" value="UniProtKB-KW"/>
</dbReference>
<dbReference type="Pfam" id="PF10509">
    <property type="entry name" value="GalKase_gal_bdg"/>
    <property type="match status" value="1"/>
</dbReference>
<organism evidence="15 16">
    <name type="scientific">Polaribacter glomeratus</name>
    <dbReference type="NCBI Taxonomy" id="102"/>
    <lineage>
        <taxon>Bacteria</taxon>
        <taxon>Pseudomonadati</taxon>
        <taxon>Bacteroidota</taxon>
        <taxon>Flavobacteriia</taxon>
        <taxon>Flavobacteriales</taxon>
        <taxon>Flavobacteriaceae</taxon>
    </lineage>
</organism>
<dbReference type="PANTHER" id="PTHR10457:SF7">
    <property type="entry name" value="GALACTOKINASE-RELATED"/>
    <property type="match status" value="1"/>
</dbReference>
<reference evidence="15 16" key="1">
    <citation type="submission" date="2016-12" db="EMBL/GenBank/DDBJ databases">
        <title>Trade-off between light-utilization and light-protection in marine flavobacteria.</title>
        <authorList>
            <person name="Kumagai Y."/>
            <person name="Yoshizawa S."/>
            <person name="Kogure K."/>
            <person name="Iwasaki W."/>
        </authorList>
    </citation>
    <scope>NUCLEOTIDE SEQUENCE [LARGE SCALE GENOMIC DNA]</scope>
    <source>
        <strain evidence="15 16">ATCC 43844</strain>
    </source>
</reference>
<feature type="domain" description="GHMP kinase C-terminal" evidence="13">
    <location>
        <begin position="278"/>
        <end position="360"/>
    </location>
</feature>
<evidence type="ECO:0000256" key="8">
    <source>
        <dbReference type="ARBA" id="ARBA00022842"/>
    </source>
</evidence>
<evidence type="ECO:0000256" key="10">
    <source>
        <dbReference type="ARBA" id="ARBA00023277"/>
    </source>
</evidence>
<dbReference type="InterPro" id="IPR019741">
    <property type="entry name" value="Galactokinase_CS"/>
</dbReference>
<dbReference type="NCBIfam" id="TIGR00131">
    <property type="entry name" value="gal_kin"/>
    <property type="match status" value="1"/>
</dbReference>